<dbReference type="FunFam" id="1.20.900.10:FF:000019">
    <property type="entry name" value="Pleckstrin homology domain-containing family G member 1"/>
    <property type="match status" value="1"/>
</dbReference>
<dbReference type="InterPro" id="IPR055251">
    <property type="entry name" value="SOS1_NGEF_PH"/>
</dbReference>
<feature type="region of interest" description="Disordered" evidence="2">
    <location>
        <begin position="1081"/>
        <end position="1107"/>
    </location>
</feature>
<dbReference type="SMART" id="SM00233">
    <property type="entry name" value="PH"/>
    <property type="match status" value="1"/>
</dbReference>
<name>A0AA97LHZ4_EUBMA</name>
<feature type="compositionally biased region" description="Polar residues" evidence="2">
    <location>
        <begin position="721"/>
        <end position="732"/>
    </location>
</feature>
<sequence length="1819" mass="196694">MASDPILGSCTSVNTVCSDSDRPVSLSSSASSASLQDSQSTFGSSGGLGGCPASYPHQNGSDISLDLTPLALLDGPGESQRGSKHCGWTTNPSRNKERRAKLSHLDRVVLEIVETEQAYVRDLRSIVEDYLGCIIDCGQLPLRPEQVNALFCNIEDIYEFNSELLEDLERNTSACAVAECFVQRSEEFDIYTLYCMNYPNSVSVLRECMETDSLAKFFRERQATLSHVLPLETYLLKPVQRILKYHLLLQELAKHYDKSSPGYEAVEEASITMTAVAWYINDMKRKQEHATRLKEIQGLLVGWTGPELGVFGELVLEGQFRVPRARKERVFFLLSKVILIAKRRGEAFIYKSHIFCCNLALQENTKDPLSFRISDLSIPKQQHLVQVKNQEEKRLWIHYLKRLIVENHPASIPQKAKQVLLENSFQSSPEVSFDSPKKPLPSPQLDESKGCVRGRRQSEPPEYMYSPERARRSCPILLLEKSGSYRRGRRQSEPAKESEGSFQQANMTELKHADSDGELFPAAESLCPSGSSCTLASSVVEAEPGDSDPEEGEVEFSLPEEPVPTNLSITEEILELLSQRGLDKETGAKGTFLGPASVEGASLGAQDQLLQNDALEELEEEEEEEPNLQEDVPFEPTLPSSQSNSLQEQPPPKLSHSFTSDSSEGEEQQREEASSPSPLHVLEDLAAEEVFGKQEDANGVVCSEQEATDGECLSAGDGDGSCQSASCPQSSLVGLDQEEERIQTEGGAKRESSLSKDDWLLIEKIKSYYEGAEALAKVPGQGKKDCAPSVPAGMVRESILRFNSILRQNDAQDGGMGRAKSRKPCPPPSTSSHDHSSRSRSQSCSTQLPSCQEGRGQLATSPERSKRERSQSDGTQSTGGPELSRSGEARLLHTCCKNSEKGWCSSLDIQSNAIRSNSGQERNHQGSTCGCGLEEEVEPVEPEFKSCAEIRRAWQEKELSILGTPKKSAKMGGRELYCPAETLLYAEPLCIVEDSDLESSPSVPNRKPEREAPCGATERRPAVSAVPDGSSSYLPSLDLYENSGDPCLLENSERIISKVHALAKMYSEKINRLKAQRGLEKPRARPWASPRRAAGRSLVGVQDGGRPGGSIPHCEPRIYGHVLIHESLQHVIGVQENIPLVAATRGTVVDLHSERPHPLHSPDLLAPLRQALQDPDSHAWCLPSNALPHVGCVEIPTTDESRGCPGAHSPSPACNLEPGVPAGPTKEDSDVGGGTPPYPTSPGQATLGFANVEVFADTSEPVKEKRETEQPFWAPVILSGVSVETGKPSVSLAQQSRSNLKVEDPTVFSGPAEELEPTLSDSSTVCTGGQNSPQRQELGHSLLGAEARQASQIVLEEREPSPSPEMAEHKGDGQMLDMSKEPCRTESGTCSQETPNPTLVPEASKVTIPLPLPSSGIVEASLPSNLLRLLPPKVGTPIRESPPPSRGDSQAVLESPVSRQEQPPSTPLPKLLPPSPVRGCLSSSAAAISRYIAASCISQSLARKNGAPQHEELQTSPCRPPPSSWALTRPPANPLALLPKGAPKAPGGLGKAEAVLPRDTSPRCFTPGPLSPSRQRAWSAAVPAFEHRTLFCSASEPNSRVQSPSPMKSRVCSPPPAGTQACTFTPLCAHPAGQPPTHIVSPVPQTLSPAPGPTVLPQCGWRPRGNSLPSSGLTESPAANGDQASSWCAVGPTSNHLSPPTGAHLSSHELGTIKWPNVLGLRSKYVSAERRPSLQQRELEGEGCPKLDPPVTTDVARCAEKSHQRACYSTTVNIQIGGSGRIASFSNAQVSLTHPLLGTPEQPSIRKVNGNALETPQKT</sequence>
<feature type="compositionally biased region" description="Basic and acidic residues" evidence="2">
    <location>
        <begin position="1006"/>
        <end position="1021"/>
    </location>
</feature>
<reference evidence="6" key="1">
    <citation type="submission" date="2025-08" db="UniProtKB">
        <authorList>
            <consortium name="RefSeq"/>
        </authorList>
    </citation>
    <scope>IDENTIFICATION</scope>
    <source>
        <tissue evidence="6">Blood</tissue>
    </source>
</reference>
<dbReference type="PANTHER" id="PTHR45924">
    <property type="entry name" value="FI17866P1"/>
    <property type="match status" value="1"/>
</dbReference>
<feature type="domain" description="DH" evidence="4">
    <location>
        <begin position="104"/>
        <end position="283"/>
    </location>
</feature>
<dbReference type="InterPro" id="IPR001849">
    <property type="entry name" value="PH_domain"/>
</dbReference>
<feature type="compositionally biased region" description="Low complexity" evidence="2">
    <location>
        <begin position="1534"/>
        <end position="1546"/>
    </location>
</feature>
<dbReference type="PROSITE" id="PS50003">
    <property type="entry name" value="PH_DOMAIN"/>
    <property type="match status" value="1"/>
</dbReference>
<evidence type="ECO:0000256" key="2">
    <source>
        <dbReference type="SAM" id="MobiDB-lite"/>
    </source>
</evidence>
<dbReference type="KEGG" id="emc:129343731"/>
<feature type="compositionally biased region" description="Polar residues" evidence="2">
    <location>
        <begin position="1319"/>
        <end position="1335"/>
    </location>
</feature>
<feature type="compositionally biased region" description="Acidic residues" evidence="2">
    <location>
        <begin position="543"/>
        <end position="554"/>
    </location>
</feature>
<dbReference type="PROSITE" id="PS50010">
    <property type="entry name" value="DH_2"/>
    <property type="match status" value="1"/>
</dbReference>
<feature type="compositionally biased region" description="Basic and acidic residues" evidence="2">
    <location>
        <begin position="490"/>
        <end position="499"/>
    </location>
</feature>
<dbReference type="GeneID" id="129343731"/>
<feature type="region of interest" description="Disordered" evidence="2">
    <location>
        <begin position="996"/>
        <end position="1029"/>
    </location>
</feature>
<dbReference type="GO" id="GO:0031267">
    <property type="term" value="F:small GTPase binding"/>
    <property type="evidence" value="ECO:0007669"/>
    <property type="project" value="TreeGrafter"/>
</dbReference>
<evidence type="ECO:0000259" key="4">
    <source>
        <dbReference type="PROSITE" id="PS50010"/>
    </source>
</evidence>
<dbReference type="Pfam" id="PF00621">
    <property type="entry name" value="RhoGEF"/>
    <property type="match status" value="1"/>
</dbReference>
<dbReference type="SUPFAM" id="SSF50729">
    <property type="entry name" value="PH domain-like"/>
    <property type="match status" value="1"/>
</dbReference>
<proteinExistence type="predicted"/>
<dbReference type="CDD" id="cd13243">
    <property type="entry name" value="PH_PLEKHG1_G2_G3"/>
    <property type="match status" value="1"/>
</dbReference>
<keyword evidence="1" id="KW-0597">Phosphoprotein</keyword>
<dbReference type="RefSeq" id="XP_054856084.1">
    <property type="nucleotide sequence ID" value="XM_055000109.1"/>
</dbReference>
<feature type="region of interest" description="Disordered" evidence="2">
    <location>
        <begin position="1795"/>
        <end position="1819"/>
    </location>
</feature>
<dbReference type="SUPFAM" id="SSF48065">
    <property type="entry name" value="DBL homology domain (DH-domain)"/>
    <property type="match status" value="1"/>
</dbReference>
<dbReference type="Proteomes" id="UP001190640">
    <property type="component" value="Chromosome 15"/>
</dbReference>
<feature type="region of interest" description="Disordered" evidence="2">
    <location>
        <begin position="1310"/>
        <end position="1336"/>
    </location>
</feature>
<feature type="compositionally biased region" description="Low complexity" evidence="2">
    <location>
        <begin position="23"/>
        <end position="40"/>
    </location>
</feature>
<feature type="region of interest" description="Disordered" evidence="2">
    <location>
        <begin position="1662"/>
        <end position="1706"/>
    </location>
</feature>
<feature type="region of interest" description="Disordered" evidence="2">
    <location>
        <begin position="1433"/>
        <end position="1476"/>
    </location>
</feature>
<dbReference type="Gene3D" id="2.30.29.30">
    <property type="entry name" value="Pleckstrin-homology domain (PH domain)/Phosphotyrosine-binding domain (PTB)"/>
    <property type="match status" value="1"/>
</dbReference>
<dbReference type="CTD" id="64857"/>
<dbReference type="PANTHER" id="PTHR45924:SF3">
    <property type="entry name" value="PLECKSTRIN HOMOLOGY DOMAIN-CONTAINING FAMILY G MEMBER 2"/>
    <property type="match status" value="1"/>
</dbReference>
<feature type="region of interest" description="Disordered" evidence="2">
    <location>
        <begin position="537"/>
        <end position="566"/>
    </location>
</feature>
<organism evidence="5 6">
    <name type="scientific">Eublepharis macularius</name>
    <name type="common">Leopard gecko</name>
    <name type="synonym">Cyrtodactylus macularius</name>
    <dbReference type="NCBI Taxonomy" id="481883"/>
    <lineage>
        <taxon>Eukaryota</taxon>
        <taxon>Metazoa</taxon>
        <taxon>Chordata</taxon>
        <taxon>Craniata</taxon>
        <taxon>Vertebrata</taxon>
        <taxon>Euteleostomi</taxon>
        <taxon>Lepidosauria</taxon>
        <taxon>Squamata</taxon>
        <taxon>Bifurcata</taxon>
        <taxon>Gekkota</taxon>
        <taxon>Eublepharidae</taxon>
        <taxon>Eublepharinae</taxon>
        <taxon>Eublepharis</taxon>
    </lineage>
</organism>
<evidence type="ECO:0000259" key="3">
    <source>
        <dbReference type="PROSITE" id="PS50003"/>
    </source>
</evidence>
<feature type="region of interest" description="Disordered" evidence="2">
    <location>
        <begin position="1380"/>
        <end position="1400"/>
    </location>
</feature>
<feature type="region of interest" description="Disordered" evidence="2">
    <location>
        <begin position="1507"/>
        <end position="1572"/>
    </location>
</feature>
<accession>A0AA97LHZ4</accession>
<evidence type="ECO:0000256" key="1">
    <source>
        <dbReference type="ARBA" id="ARBA00022553"/>
    </source>
</evidence>
<dbReference type="InterPro" id="IPR043324">
    <property type="entry name" value="PH_PLEKHG1_G2_G3"/>
</dbReference>
<keyword evidence="5" id="KW-1185">Reference proteome</keyword>
<dbReference type="GO" id="GO:0030833">
    <property type="term" value="P:regulation of actin filament polymerization"/>
    <property type="evidence" value="ECO:0007669"/>
    <property type="project" value="TreeGrafter"/>
</dbReference>
<dbReference type="Gene3D" id="1.20.900.10">
    <property type="entry name" value="Dbl homology (DH) domain"/>
    <property type="match status" value="1"/>
</dbReference>
<dbReference type="CDD" id="cd00160">
    <property type="entry name" value="RhoGEF"/>
    <property type="match status" value="1"/>
</dbReference>
<feature type="compositionally biased region" description="Acidic residues" evidence="2">
    <location>
        <begin position="614"/>
        <end position="628"/>
    </location>
</feature>
<dbReference type="InterPro" id="IPR000219">
    <property type="entry name" value="DH_dom"/>
</dbReference>
<protein>
    <submittedName>
        <fullName evidence="6">Pleckstrin homology domain-containing family G member 2</fullName>
    </submittedName>
</protein>
<dbReference type="InterPro" id="IPR035899">
    <property type="entry name" value="DBL_dom_sf"/>
</dbReference>
<gene>
    <name evidence="6" type="primary">PLEKHG2</name>
</gene>
<dbReference type="GO" id="GO:0005829">
    <property type="term" value="C:cytosol"/>
    <property type="evidence" value="ECO:0007669"/>
    <property type="project" value="UniProtKB-ARBA"/>
</dbReference>
<feature type="region of interest" description="Disordered" evidence="2">
    <location>
        <begin position="585"/>
        <end position="755"/>
    </location>
</feature>
<feature type="compositionally biased region" description="Basic and acidic residues" evidence="2">
    <location>
        <begin position="740"/>
        <end position="755"/>
    </location>
</feature>
<evidence type="ECO:0000313" key="5">
    <source>
        <dbReference type="Proteomes" id="UP001190640"/>
    </source>
</evidence>
<feature type="compositionally biased region" description="Polar residues" evidence="2">
    <location>
        <begin position="1386"/>
        <end position="1397"/>
    </location>
</feature>
<evidence type="ECO:0000313" key="6">
    <source>
        <dbReference type="RefSeq" id="XP_054856084.1"/>
    </source>
</evidence>
<feature type="region of interest" description="Disordered" evidence="2">
    <location>
        <begin position="1201"/>
        <end position="1237"/>
    </location>
</feature>
<feature type="compositionally biased region" description="Polar residues" evidence="2">
    <location>
        <begin position="1682"/>
        <end position="1698"/>
    </location>
</feature>
<feature type="domain" description="PH" evidence="3">
    <location>
        <begin position="307"/>
        <end position="405"/>
    </location>
</feature>
<feature type="compositionally biased region" description="Pro residues" evidence="2">
    <location>
        <begin position="1464"/>
        <end position="1476"/>
    </location>
</feature>
<feature type="region of interest" description="Disordered" evidence="2">
    <location>
        <begin position="484"/>
        <end position="505"/>
    </location>
</feature>
<dbReference type="InterPro" id="IPR011993">
    <property type="entry name" value="PH-like_dom_sf"/>
</dbReference>
<feature type="compositionally biased region" description="Polar residues" evidence="2">
    <location>
        <begin position="638"/>
        <end position="648"/>
    </location>
</feature>
<feature type="region of interest" description="Disordered" evidence="2">
    <location>
        <begin position="804"/>
        <end position="885"/>
    </location>
</feature>
<dbReference type="GO" id="GO:0005085">
    <property type="term" value="F:guanyl-nucleotide exchange factor activity"/>
    <property type="evidence" value="ECO:0007669"/>
    <property type="project" value="InterPro"/>
</dbReference>
<dbReference type="SMART" id="SM00325">
    <property type="entry name" value="RhoGEF"/>
    <property type="match status" value="1"/>
</dbReference>
<dbReference type="Pfam" id="PF22697">
    <property type="entry name" value="SOS1_NGEF_PH"/>
    <property type="match status" value="1"/>
</dbReference>
<feature type="region of interest" description="Disordered" evidence="2">
    <location>
        <begin position="428"/>
        <end position="468"/>
    </location>
</feature>
<feature type="region of interest" description="Disordered" evidence="2">
    <location>
        <begin position="19"/>
        <end position="53"/>
    </location>
</feature>